<dbReference type="AlphaFoldDB" id="A0A6J5GI39"/>
<evidence type="ECO:0000313" key="3">
    <source>
        <dbReference type="Proteomes" id="UP000494252"/>
    </source>
</evidence>
<evidence type="ECO:0000256" key="1">
    <source>
        <dbReference type="SAM" id="MobiDB-lite"/>
    </source>
</evidence>
<name>A0A6J5GI39_9BURK</name>
<evidence type="ECO:0000313" key="2">
    <source>
        <dbReference type="EMBL" id="CAB3801330.1"/>
    </source>
</evidence>
<accession>A0A6J5GI39</accession>
<protein>
    <submittedName>
        <fullName evidence="2">Uncharacterized protein</fullName>
    </submittedName>
</protein>
<feature type="compositionally biased region" description="Polar residues" evidence="1">
    <location>
        <begin position="1"/>
        <end position="13"/>
    </location>
</feature>
<proteinExistence type="predicted"/>
<keyword evidence="3" id="KW-1185">Reference proteome</keyword>
<reference evidence="2 3" key="1">
    <citation type="submission" date="2020-04" db="EMBL/GenBank/DDBJ databases">
        <authorList>
            <person name="De Canck E."/>
        </authorList>
    </citation>
    <scope>NUCLEOTIDE SEQUENCE [LARGE SCALE GENOMIC DNA]</scope>
    <source>
        <strain evidence="2 3">LMG 27177</strain>
    </source>
</reference>
<organism evidence="2 3">
    <name type="scientific">Paraburkholderia fynbosensis</name>
    <dbReference type="NCBI Taxonomy" id="1200993"/>
    <lineage>
        <taxon>Bacteria</taxon>
        <taxon>Pseudomonadati</taxon>
        <taxon>Pseudomonadota</taxon>
        <taxon>Betaproteobacteria</taxon>
        <taxon>Burkholderiales</taxon>
        <taxon>Burkholderiaceae</taxon>
        <taxon>Paraburkholderia</taxon>
    </lineage>
</organism>
<sequence length="159" mass="16783">MSGSGVRLPTNSIVPRPGMSNRRPRDLAGGFALTRCTFRRAPGVATGKHPSSVAKWNGVCIGRFACNEPQAGAQVNSKEARVERIRDSIESYLVHHPGAADTVNGVLSFWLPVACSDATLADVALALGQLVDEGYLAQSELPGGPVLYERARVAGNATQ</sequence>
<dbReference type="Proteomes" id="UP000494252">
    <property type="component" value="Unassembled WGS sequence"/>
</dbReference>
<dbReference type="EMBL" id="CADIKI010000016">
    <property type="protein sequence ID" value="CAB3801330.1"/>
    <property type="molecule type" value="Genomic_DNA"/>
</dbReference>
<gene>
    <name evidence="2" type="ORF">LMG27177_05029</name>
</gene>
<feature type="region of interest" description="Disordered" evidence="1">
    <location>
        <begin position="1"/>
        <end position="24"/>
    </location>
</feature>